<feature type="domain" description="Photosystem II cytochrome b559 N-terminal" evidence="14">
    <location>
        <begin position="12"/>
        <end position="34"/>
    </location>
</feature>
<evidence type="ECO:0000256" key="10">
    <source>
        <dbReference type="ARBA" id="ARBA00023136"/>
    </source>
</evidence>
<dbReference type="GO" id="GO:0009535">
    <property type="term" value="C:chloroplast thylakoid membrane"/>
    <property type="evidence" value="ECO:0007669"/>
    <property type="project" value="UniProtKB-SubCell"/>
</dbReference>
<dbReference type="NCBIfam" id="TIGR01333">
    <property type="entry name" value="cyt_b559_beta"/>
    <property type="match status" value="1"/>
</dbReference>
<sequence>MATKKISFNNDYPIFTVRWLAVHALAVPTVFFLGAITAMQFIQR</sequence>
<dbReference type="AlphaFoldDB" id="A0A097KKI6"/>
<evidence type="ECO:0000256" key="5">
    <source>
        <dbReference type="ARBA" id="ARBA00022692"/>
    </source>
</evidence>
<evidence type="ECO:0000256" key="9">
    <source>
        <dbReference type="ARBA" id="ARBA00023004"/>
    </source>
</evidence>
<evidence type="ECO:0000256" key="7">
    <source>
        <dbReference type="ARBA" id="ARBA00022982"/>
    </source>
</evidence>
<keyword evidence="2 12" id="KW-0813">Transport</keyword>
<keyword evidence="4 12" id="KW-0349">Heme</keyword>
<comment type="cofactor">
    <cofactor evidence="12">
        <name>heme b</name>
        <dbReference type="ChEBI" id="CHEBI:60344"/>
    </cofactor>
    <text evidence="12">With its partner (PsbE) binds heme. PSII binds additional chlorophylls, carotenoids and specific lipids.</text>
</comment>
<dbReference type="Pfam" id="PF00283">
    <property type="entry name" value="Cytochrom_B559"/>
    <property type="match status" value="1"/>
</dbReference>
<keyword evidence="5 12" id="KW-0812">Transmembrane</keyword>
<dbReference type="HAMAP" id="MF_00643">
    <property type="entry name" value="PSII_PsbF"/>
    <property type="match status" value="1"/>
</dbReference>
<comment type="subunit">
    <text evidence="12">Heterodimer of an alpha subunit and a beta subunit. PSII is composed of 1 copy each of membrane proteins PsbA, PsbB, PsbC, PsbD, PsbE, PsbF, PsbH, PsbI, PsbJ, PsbK, PsbL, PsbM, PsbT, PsbX, PsbY, PsbZ, Psb30/Ycf12, at least 3 peripheral proteins of the oxygen-evolving complex and a large number of cofactors. It forms dimeric complexes.</text>
</comment>
<name>A0A097KKI6_9CHLO</name>
<comment type="similarity">
    <text evidence="12 13">Belongs to the PsbE/PsbF family.</text>
</comment>
<dbReference type="InterPro" id="IPR013081">
    <property type="entry name" value="PSII_cyt_b559_N"/>
</dbReference>
<dbReference type="InterPro" id="IPR006241">
    <property type="entry name" value="PSII_cyt_b559_bsu"/>
</dbReference>
<evidence type="ECO:0000256" key="2">
    <source>
        <dbReference type="ARBA" id="ARBA00022448"/>
    </source>
</evidence>
<keyword evidence="15" id="KW-0934">Plastid</keyword>
<evidence type="ECO:0000256" key="11">
    <source>
        <dbReference type="ARBA" id="ARBA00023276"/>
    </source>
</evidence>
<dbReference type="PROSITE" id="PS00537">
    <property type="entry name" value="CYTOCHROME_B559"/>
    <property type="match status" value="1"/>
</dbReference>
<dbReference type="GO" id="GO:0020037">
    <property type="term" value="F:heme binding"/>
    <property type="evidence" value="ECO:0007669"/>
    <property type="project" value="InterPro"/>
</dbReference>
<dbReference type="SUPFAM" id="SSF161045">
    <property type="entry name" value="Cytochrome b559 subunits"/>
    <property type="match status" value="1"/>
</dbReference>
<keyword evidence="8 12" id="KW-1133">Transmembrane helix</keyword>
<dbReference type="GO" id="GO:0009539">
    <property type="term" value="C:photosystem II reaction center"/>
    <property type="evidence" value="ECO:0007669"/>
    <property type="project" value="InterPro"/>
</dbReference>
<keyword evidence="13 15" id="KW-0150">Chloroplast</keyword>
<feature type="transmembrane region" description="Helical" evidence="13">
    <location>
        <begin position="20"/>
        <end position="42"/>
    </location>
</feature>
<keyword evidence="3 12" id="KW-0602">Photosynthesis</keyword>
<accession>A0A097KKI6</accession>
<keyword evidence="7 12" id="KW-0249">Electron transport</keyword>
<dbReference type="GO" id="GO:0005506">
    <property type="term" value="F:iron ion binding"/>
    <property type="evidence" value="ECO:0007669"/>
    <property type="project" value="UniProtKB-UniRule"/>
</dbReference>
<evidence type="ECO:0000256" key="12">
    <source>
        <dbReference type="HAMAP-Rule" id="MF_00643"/>
    </source>
</evidence>
<dbReference type="PIRSF" id="PIRSF000037">
    <property type="entry name" value="PsbF"/>
    <property type="match status" value="1"/>
</dbReference>
<dbReference type="GeneID" id="22158714"/>
<keyword evidence="10 12" id="KW-0472">Membrane</keyword>
<comment type="subcellular location">
    <subcellularLocation>
        <location evidence="1">Membrane</location>
        <topology evidence="1">Single-pass membrane protein</topology>
    </subcellularLocation>
    <subcellularLocation>
        <location evidence="12 13">Plastid</location>
        <location evidence="12 13">Chloroplast thylakoid membrane</location>
        <topology evidence="12 13">Single-pass membrane protein</topology>
    </subcellularLocation>
</comment>
<evidence type="ECO:0000313" key="15">
    <source>
        <dbReference type="EMBL" id="AIT93667.1"/>
    </source>
</evidence>
<reference evidence="15" key="1">
    <citation type="journal article" date="2014" name="BMC Evol. Biol.">
        <title>Chloroplast phylogenomic analysis resolves deep-level relationships within the green algal class Trebouxiophyceae.</title>
        <authorList>
            <person name="Lemieux C."/>
            <person name="Otis C."/>
            <person name="Turmel M."/>
        </authorList>
    </citation>
    <scope>NUCLEOTIDE SEQUENCE</scope>
</reference>
<evidence type="ECO:0000256" key="3">
    <source>
        <dbReference type="ARBA" id="ARBA00022531"/>
    </source>
</evidence>
<feature type="binding site" description="axial binding residue" evidence="12">
    <location>
        <position position="23"/>
    </location>
    <ligand>
        <name>heme</name>
        <dbReference type="ChEBI" id="CHEBI:30413"/>
        <note>ligand shared with alpha subunit</note>
    </ligand>
    <ligandPart>
        <name>Fe</name>
        <dbReference type="ChEBI" id="CHEBI:18248"/>
    </ligandPart>
</feature>
<protein>
    <recommendedName>
        <fullName evidence="12 13">Cytochrome b559 subunit beta</fullName>
    </recommendedName>
    <alternativeName>
        <fullName evidence="12 13">PSII reaction center subunit VI</fullName>
    </alternativeName>
</protein>
<dbReference type="GO" id="GO:0009767">
    <property type="term" value="P:photosynthetic electron transport chain"/>
    <property type="evidence" value="ECO:0007669"/>
    <property type="project" value="InterPro"/>
</dbReference>
<dbReference type="InterPro" id="IPR006216">
    <property type="entry name" value="PSII_cyt_b559_CS"/>
</dbReference>
<dbReference type="GO" id="GO:0009055">
    <property type="term" value="F:electron transfer activity"/>
    <property type="evidence" value="ECO:0007669"/>
    <property type="project" value="UniProtKB-UniRule"/>
</dbReference>
<dbReference type="RefSeq" id="YP_009105059.1">
    <property type="nucleotide sequence ID" value="NC_025527.1"/>
</dbReference>
<evidence type="ECO:0000256" key="13">
    <source>
        <dbReference type="RuleBase" id="RU004529"/>
    </source>
</evidence>
<proteinExistence type="inferred from homology"/>
<dbReference type="EMBL" id="KM462864">
    <property type="protein sequence ID" value="AIT93667.1"/>
    <property type="molecule type" value="Genomic_DNA"/>
</dbReference>
<keyword evidence="9 12" id="KW-0408">Iron</keyword>
<evidence type="ECO:0000256" key="1">
    <source>
        <dbReference type="ARBA" id="ARBA00004167"/>
    </source>
</evidence>
<keyword evidence="6 12" id="KW-0479">Metal-binding</keyword>
<evidence type="ECO:0000256" key="6">
    <source>
        <dbReference type="ARBA" id="ARBA00022723"/>
    </source>
</evidence>
<geneLocation type="chloroplast" evidence="15"/>
<evidence type="ECO:0000256" key="8">
    <source>
        <dbReference type="ARBA" id="ARBA00022989"/>
    </source>
</evidence>
<evidence type="ECO:0000259" key="14">
    <source>
        <dbReference type="Pfam" id="PF00283"/>
    </source>
</evidence>
<organism evidence="15">
    <name type="scientific">Stichococcus bacillaris</name>
    <dbReference type="NCBI Taxonomy" id="37433"/>
    <lineage>
        <taxon>Eukaryota</taxon>
        <taxon>Viridiplantae</taxon>
        <taxon>Chlorophyta</taxon>
        <taxon>core chlorophytes</taxon>
        <taxon>Trebouxiophyceae</taxon>
        <taxon>Prasiolales</taxon>
        <taxon>Stichococcaceae</taxon>
        <taxon>Stichococcus</taxon>
    </lineage>
</organism>
<keyword evidence="11 12" id="KW-0604">Photosystem II</keyword>
<keyword evidence="12" id="KW-0793">Thylakoid</keyword>
<evidence type="ECO:0000256" key="4">
    <source>
        <dbReference type="ARBA" id="ARBA00022617"/>
    </source>
</evidence>
<comment type="function">
    <text evidence="12 13">This b-type cytochrome is tightly associated with the reaction center of photosystem II (PSII). PSII is a light-driven water:plastoquinone oxidoreductase that uses light energy to abstract electrons from H(2)O, generating O(2) and a proton gradient subsequently used for ATP formation. It consists of a core antenna complex that captures photons, and an electron transfer chain that converts photonic excitation into a charge separation.</text>
</comment>
<gene>
    <name evidence="12 15" type="primary">psbF</name>
</gene>